<reference evidence="2 3" key="1">
    <citation type="submission" date="2021-06" db="EMBL/GenBank/DDBJ databases">
        <authorList>
            <person name="Palmer J.M."/>
        </authorList>
    </citation>
    <scope>NUCLEOTIDE SEQUENCE [LARGE SCALE GENOMIC DNA]</scope>
    <source>
        <strain evidence="2 3">AS_MEX2019</strain>
        <tissue evidence="2">Muscle</tissue>
    </source>
</reference>
<feature type="region of interest" description="Disordered" evidence="1">
    <location>
        <begin position="33"/>
        <end position="56"/>
    </location>
</feature>
<feature type="compositionally biased region" description="Basic residues" evidence="1">
    <location>
        <begin position="36"/>
        <end position="46"/>
    </location>
</feature>
<evidence type="ECO:0000313" key="3">
    <source>
        <dbReference type="Proteomes" id="UP001469553"/>
    </source>
</evidence>
<sequence>MEYLFSDLGKYNQTFPPPNVCSPDSPEYLLLSQAPGKKRRQRKRGSRSGIQDGLHGSPSWATCPGVCGRFLFWMSAVASVLPHRRLPGSTQPVFGSQCNAGVMNFGILNRFLGFPSFTSGTLPKLEISCPGVTLKN</sequence>
<accession>A0ABV0Z646</accession>
<dbReference type="Proteomes" id="UP001469553">
    <property type="component" value="Unassembled WGS sequence"/>
</dbReference>
<organism evidence="2 3">
    <name type="scientific">Ameca splendens</name>
    <dbReference type="NCBI Taxonomy" id="208324"/>
    <lineage>
        <taxon>Eukaryota</taxon>
        <taxon>Metazoa</taxon>
        <taxon>Chordata</taxon>
        <taxon>Craniata</taxon>
        <taxon>Vertebrata</taxon>
        <taxon>Euteleostomi</taxon>
        <taxon>Actinopterygii</taxon>
        <taxon>Neopterygii</taxon>
        <taxon>Teleostei</taxon>
        <taxon>Neoteleostei</taxon>
        <taxon>Acanthomorphata</taxon>
        <taxon>Ovalentaria</taxon>
        <taxon>Atherinomorphae</taxon>
        <taxon>Cyprinodontiformes</taxon>
        <taxon>Goodeidae</taxon>
        <taxon>Ameca</taxon>
    </lineage>
</organism>
<evidence type="ECO:0000256" key="1">
    <source>
        <dbReference type="SAM" id="MobiDB-lite"/>
    </source>
</evidence>
<evidence type="ECO:0000313" key="2">
    <source>
        <dbReference type="EMBL" id="MEQ2301369.1"/>
    </source>
</evidence>
<keyword evidence="3" id="KW-1185">Reference proteome</keyword>
<proteinExistence type="predicted"/>
<comment type="caution">
    <text evidence="2">The sequence shown here is derived from an EMBL/GenBank/DDBJ whole genome shotgun (WGS) entry which is preliminary data.</text>
</comment>
<name>A0ABV0Z646_9TELE</name>
<gene>
    <name evidence="2" type="ORF">AMECASPLE_035143</name>
</gene>
<protein>
    <submittedName>
        <fullName evidence="2">Uncharacterized protein</fullName>
    </submittedName>
</protein>
<dbReference type="EMBL" id="JAHRIP010052168">
    <property type="protein sequence ID" value="MEQ2301369.1"/>
    <property type="molecule type" value="Genomic_DNA"/>
</dbReference>